<dbReference type="OMA" id="WKWQSSW"/>
<proteinExistence type="predicted"/>
<name>C7ZK65_FUSV7</name>
<accession>C7ZK65</accession>
<evidence type="ECO:0000256" key="1">
    <source>
        <dbReference type="SAM" id="MobiDB-lite"/>
    </source>
</evidence>
<dbReference type="RefSeq" id="XP_003041301.1">
    <property type="nucleotide sequence ID" value="XM_003041255.1"/>
</dbReference>
<dbReference type="EMBL" id="GG698937">
    <property type="protein sequence ID" value="EEU35588.1"/>
    <property type="molecule type" value="Genomic_DNA"/>
</dbReference>
<gene>
    <name evidence="3" type="ORF">NECHADRAFT_86826</name>
</gene>
<evidence type="ECO:0000256" key="2">
    <source>
        <dbReference type="SAM" id="SignalP"/>
    </source>
</evidence>
<feature type="chain" id="PRO_5002988912" evidence="2">
    <location>
        <begin position="18"/>
        <end position="309"/>
    </location>
</feature>
<dbReference type="KEGG" id="nhe:NECHADRAFT_86826"/>
<dbReference type="HOGENOM" id="CLU_079448_0_0_1"/>
<dbReference type="InParanoid" id="C7ZK65"/>
<sequence length="309" mass="34822">MTLRIFAVIPFITFPWATPFETLQAILTKANPPIRDESSPPRNVPKSKTAAPDSSFEVIRWTEFNLETLMEAYGDILNEQVQVKNRAPTQLPSIRYLADIKTVAQDCILPTLQYTTEAGARHIGIRLERHLPTFDFRPSLRLPGNQTCYPTFALCSSNDKAHVVGCVQSAKQWHSSDLLGTSMTAKRPIGRLITCCNNANTRYGFVFTSSEVVVTRFSRTNTARPFQIEWQAIPWDAHGENVLTVNLALWLLAMMSLNDDHRPICDSTELLPLNSWSRSVGTDGQVVYQHHLSMRKRFDLPAGAVYTEV</sequence>
<feature type="region of interest" description="Disordered" evidence="1">
    <location>
        <begin position="31"/>
        <end position="51"/>
    </location>
</feature>
<keyword evidence="2" id="KW-0732">Signal</keyword>
<evidence type="ECO:0000313" key="3">
    <source>
        <dbReference type="EMBL" id="EEU35588.1"/>
    </source>
</evidence>
<dbReference type="AlphaFoldDB" id="C7ZK65"/>
<dbReference type="OrthoDB" id="4367324at2759"/>
<dbReference type="Proteomes" id="UP000005206">
    <property type="component" value="Chromosome 11"/>
</dbReference>
<organism evidence="3 4">
    <name type="scientific">Fusarium vanettenii (strain ATCC MYA-4622 / CBS 123669 / FGSC 9596 / NRRL 45880 / 77-13-4)</name>
    <name type="common">Fusarium solani subsp. pisi</name>
    <dbReference type="NCBI Taxonomy" id="660122"/>
    <lineage>
        <taxon>Eukaryota</taxon>
        <taxon>Fungi</taxon>
        <taxon>Dikarya</taxon>
        <taxon>Ascomycota</taxon>
        <taxon>Pezizomycotina</taxon>
        <taxon>Sordariomycetes</taxon>
        <taxon>Hypocreomycetidae</taxon>
        <taxon>Hypocreales</taxon>
        <taxon>Nectriaceae</taxon>
        <taxon>Fusarium</taxon>
        <taxon>Fusarium solani species complex</taxon>
        <taxon>Fusarium vanettenii</taxon>
    </lineage>
</organism>
<dbReference type="GeneID" id="9676005"/>
<reference evidence="3 4" key="1">
    <citation type="journal article" date="2009" name="PLoS Genet.">
        <title>The genome of Nectria haematococca: contribution of supernumerary chromosomes to gene expansion.</title>
        <authorList>
            <person name="Coleman J.J."/>
            <person name="Rounsley S.D."/>
            <person name="Rodriguez-Carres M."/>
            <person name="Kuo A."/>
            <person name="Wasmann C.C."/>
            <person name="Grimwood J."/>
            <person name="Schmutz J."/>
            <person name="Taga M."/>
            <person name="White G.J."/>
            <person name="Zhou S."/>
            <person name="Schwartz D.C."/>
            <person name="Freitag M."/>
            <person name="Ma L.J."/>
            <person name="Danchin E.G."/>
            <person name="Henrissat B."/>
            <person name="Coutinho P.M."/>
            <person name="Nelson D.R."/>
            <person name="Straney D."/>
            <person name="Napoli C.A."/>
            <person name="Barker B.M."/>
            <person name="Gribskov M."/>
            <person name="Rep M."/>
            <person name="Kroken S."/>
            <person name="Molnar I."/>
            <person name="Rensing C."/>
            <person name="Kennell J.C."/>
            <person name="Zamora J."/>
            <person name="Farman M.L."/>
            <person name="Selker E.U."/>
            <person name="Salamov A."/>
            <person name="Shapiro H."/>
            <person name="Pangilinan J."/>
            <person name="Lindquist E."/>
            <person name="Lamers C."/>
            <person name="Grigoriev I.V."/>
            <person name="Geiser D.M."/>
            <person name="Covert S.F."/>
            <person name="Temporini E."/>
            <person name="Vanetten H.D."/>
        </authorList>
    </citation>
    <scope>NUCLEOTIDE SEQUENCE [LARGE SCALE GENOMIC DNA]</scope>
    <source>
        <strain evidence="4">ATCC MYA-4622 / CBS 123669 / FGSC 9596 / NRRL 45880 / 77-13-4</strain>
    </source>
</reference>
<dbReference type="VEuPathDB" id="FungiDB:NECHADRAFT_86826"/>
<evidence type="ECO:0000313" key="4">
    <source>
        <dbReference type="Proteomes" id="UP000005206"/>
    </source>
</evidence>
<dbReference type="eggNOG" id="ENOG502SUYN">
    <property type="taxonomic scope" value="Eukaryota"/>
</dbReference>
<feature type="signal peptide" evidence="2">
    <location>
        <begin position="1"/>
        <end position="17"/>
    </location>
</feature>
<protein>
    <submittedName>
        <fullName evidence="3">Uncharacterized protein</fullName>
    </submittedName>
</protein>
<keyword evidence="4" id="KW-1185">Reference proteome</keyword>